<gene>
    <name evidence="2" type="ORF">CI238_12520</name>
</gene>
<organism evidence="2 3">
    <name type="scientific">Colletotrichum incanum</name>
    <name type="common">Soybean anthracnose fungus</name>
    <dbReference type="NCBI Taxonomy" id="1573173"/>
    <lineage>
        <taxon>Eukaryota</taxon>
        <taxon>Fungi</taxon>
        <taxon>Dikarya</taxon>
        <taxon>Ascomycota</taxon>
        <taxon>Pezizomycotina</taxon>
        <taxon>Sordariomycetes</taxon>
        <taxon>Hypocreomycetidae</taxon>
        <taxon>Glomerellales</taxon>
        <taxon>Glomerellaceae</taxon>
        <taxon>Colletotrichum</taxon>
        <taxon>Colletotrichum spaethianum species complex</taxon>
    </lineage>
</organism>
<accession>A0A167BAY3</accession>
<dbReference type="AlphaFoldDB" id="A0A167BAY3"/>
<feature type="region of interest" description="Disordered" evidence="1">
    <location>
        <begin position="278"/>
        <end position="322"/>
    </location>
</feature>
<proteinExistence type="predicted"/>
<sequence length="322" mass="35532">MSAHDAGFEAALALARCVAQGRHGSSACLCASVQRDKGEDDGLFHLSPSSYQSLLGRLRSEPFFGLNPNLDFVLDLADSNPEPEFNVDKDPEFLLGKLQIEYDPDDGLLSFKMSESRIHSAFAAQVSHRITTATCPFLPGFQALGAPNITLASSSSIENDKVGGNRYPDISWGRLCLETNPPVVAKVAYSHPPKLAQLQQRCEGFLKGTRGLRQVRTVIAFNIYNPAAPSDYEAIMRHLDQCYVGVYCGHNVGLDELSNIRIPFSDLRDFLRAAVQNAIRDRDTPEDDTPKDDTPEDEDQQDEDQKDTNSCIRAPPVEFNGR</sequence>
<evidence type="ECO:0000313" key="2">
    <source>
        <dbReference type="EMBL" id="KZL81101.1"/>
    </source>
</evidence>
<feature type="compositionally biased region" description="Acidic residues" evidence="1">
    <location>
        <begin position="284"/>
        <end position="305"/>
    </location>
</feature>
<keyword evidence="3" id="KW-1185">Reference proteome</keyword>
<dbReference type="Proteomes" id="UP000076584">
    <property type="component" value="Unassembled WGS sequence"/>
</dbReference>
<evidence type="ECO:0000313" key="3">
    <source>
        <dbReference type="Proteomes" id="UP000076584"/>
    </source>
</evidence>
<protein>
    <submittedName>
        <fullName evidence="2">Uncharacterized protein</fullName>
    </submittedName>
</protein>
<reference evidence="2 3" key="1">
    <citation type="submission" date="2015-06" db="EMBL/GenBank/DDBJ databases">
        <title>Survival trade-offs in plant roots during colonization by closely related pathogenic and mutualistic fungi.</title>
        <authorList>
            <person name="Hacquard S."/>
            <person name="Kracher B."/>
            <person name="Hiruma K."/>
            <person name="Weinman A."/>
            <person name="Muench P."/>
            <person name="Garrido Oter R."/>
            <person name="Ver Loren van Themaat E."/>
            <person name="Dallerey J.-F."/>
            <person name="Damm U."/>
            <person name="Henrissat B."/>
            <person name="Lespinet O."/>
            <person name="Thon M."/>
            <person name="Kemen E."/>
            <person name="McHardy A.C."/>
            <person name="Schulze-Lefert P."/>
            <person name="O'Connell R.J."/>
        </authorList>
    </citation>
    <scope>NUCLEOTIDE SEQUENCE [LARGE SCALE GENOMIC DNA]</scope>
    <source>
        <strain evidence="2 3">MAFF 238704</strain>
    </source>
</reference>
<comment type="caution">
    <text evidence="2">The sequence shown here is derived from an EMBL/GenBank/DDBJ whole genome shotgun (WGS) entry which is preliminary data.</text>
</comment>
<evidence type="ECO:0000256" key="1">
    <source>
        <dbReference type="SAM" id="MobiDB-lite"/>
    </source>
</evidence>
<name>A0A167BAY3_COLIC</name>
<dbReference type="EMBL" id="LFIW01001756">
    <property type="protein sequence ID" value="KZL81101.1"/>
    <property type="molecule type" value="Genomic_DNA"/>
</dbReference>